<reference evidence="2 3" key="1">
    <citation type="journal article" date="2019" name="Microorganisms">
        <title>Genome Insights into the Novel Species Microvirga brassicacearum, a Rapeseed Endophyte with Biotechnological Potential.</title>
        <authorList>
            <person name="Jimenez-Gomez A."/>
            <person name="Saati-Santamaria Z."/>
            <person name="Igual J.M."/>
            <person name="Rivas R."/>
            <person name="Mateos P.F."/>
            <person name="Garcia-Fraile P."/>
        </authorList>
    </citation>
    <scope>NUCLEOTIDE SEQUENCE [LARGE SCALE GENOMIC DNA]</scope>
    <source>
        <strain evidence="2 3">CDVBN77</strain>
    </source>
</reference>
<gene>
    <name evidence="2" type="ORF">FEZ63_14515</name>
</gene>
<accession>A0A5N3P986</accession>
<feature type="region of interest" description="Disordered" evidence="1">
    <location>
        <begin position="1"/>
        <end position="72"/>
    </location>
</feature>
<dbReference type="Proteomes" id="UP000325684">
    <property type="component" value="Unassembled WGS sequence"/>
</dbReference>
<comment type="caution">
    <text evidence="2">The sequence shown here is derived from an EMBL/GenBank/DDBJ whole genome shotgun (WGS) entry which is preliminary data.</text>
</comment>
<evidence type="ECO:0000313" key="3">
    <source>
        <dbReference type="Proteomes" id="UP000325684"/>
    </source>
</evidence>
<dbReference type="AlphaFoldDB" id="A0A5N3P986"/>
<name>A0A5N3P986_9HYPH</name>
<organism evidence="2 3">
    <name type="scientific">Microvirga brassicacearum</name>
    <dbReference type="NCBI Taxonomy" id="2580413"/>
    <lineage>
        <taxon>Bacteria</taxon>
        <taxon>Pseudomonadati</taxon>
        <taxon>Pseudomonadota</taxon>
        <taxon>Alphaproteobacteria</taxon>
        <taxon>Hyphomicrobiales</taxon>
        <taxon>Methylobacteriaceae</taxon>
        <taxon>Microvirga</taxon>
    </lineage>
</organism>
<evidence type="ECO:0000313" key="2">
    <source>
        <dbReference type="EMBL" id="KAB0266293.1"/>
    </source>
</evidence>
<protein>
    <submittedName>
        <fullName evidence="2">Uncharacterized protein</fullName>
    </submittedName>
</protein>
<keyword evidence="3" id="KW-1185">Reference proteome</keyword>
<dbReference type="EMBL" id="VCMV01000022">
    <property type="protein sequence ID" value="KAB0266293.1"/>
    <property type="molecule type" value="Genomic_DNA"/>
</dbReference>
<dbReference type="RefSeq" id="WP_150945664.1">
    <property type="nucleotide sequence ID" value="NZ_VCMV01000022.1"/>
</dbReference>
<feature type="compositionally biased region" description="Basic and acidic residues" evidence="1">
    <location>
        <begin position="61"/>
        <end position="72"/>
    </location>
</feature>
<proteinExistence type="predicted"/>
<dbReference type="OrthoDB" id="8281596at2"/>
<feature type="compositionally biased region" description="Basic and acidic residues" evidence="1">
    <location>
        <begin position="39"/>
        <end position="52"/>
    </location>
</feature>
<evidence type="ECO:0000256" key="1">
    <source>
        <dbReference type="SAM" id="MobiDB-lite"/>
    </source>
</evidence>
<sequence>MAHASKKHIGPGAQGKGSGRGATTDIPKDMVEENMTLSNRDKAQHTAERGLDSKQVQTDQFQDHVGNRLTDD</sequence>